<keyword evidence="3" id="KW-0813">Transport</keyword>
<dbReference type="PRINTS" id="PR01414">
    <property type="entry name" value="CCMBBIOGNSIS"/>
</dbReference>
<comment type="similarity">
    <text evidence="2">Belongs to the CcmB/CycW/HelB family.</text>
</comment>
<evidence type="ECO:0000256" key="4">
    <source>
        <dbReference type="ARBA" id="ARBA00022692"/>
    </source>
</evidence>
<feature type="transmembrane region" description="Helical" evidence="8">
    <location>
        <begin position="100"/>
        <end position="121"/>
    </location>
</feature>
<evidence type="ECO:0000256" key="6">
    <source>
        <dbReference type="ARBA" id="ARBA00022989"/>
    </source>
</evidence>
<reference evidence="9" key="1">
    <citation type="journal article" date="2013" name="Genome Biol. Evol.">
        <title>Tracing the evolution of streptophyte algae and their mitochondrial genome.</title>
        <authorList>
            <person name="Turmel M."/>
            <person name="Otis C."/>
            <person name="Lemieux C."/>
        </authorList>
    </citation>
    <scope>NUCLEOTIDE SEQUENCE</scope>
</reference>
<dbReference type="PANTHER" id="PTHR30070">
    <property type="entry name" value="HEME EXPORTER PROTEIN B"/>
    <property type="match status" value="1"/>
</dbReference>
<keyword evidence="9" id="KW-0496">Mitochondrion</keyword>
<protein>
    <submittedName>
        <fullName evidence="9">Cytochrome c1 ABC transporter channel subunit</fullName>
    </submittedName>
</protein>
<feature type="transmembrane region" description="Helical" evidence="8">
    <location>
        <begin position="127"/>
        <end position="147"/>
    </location>
</feature>
<comment type="subcellular location">
    <subcellularLocation>
        <location evidence="1">Membrane</location>
        <topology evidence="1">Multi-pass membrane protein</topology>
    </subcellularLocation>
</comment>
<evidence type="ECO:0000256" key="7">
    <source>
        <dbReference type="ARBA" id="ARBA00023136"/>
    </source>
</evidence>
<feature type="transmembrane region" description="Helical" evidence="8">
    <location>
        <begin position="20"/>
        <end position="40"/>
    </location>
</feature>
<keyword evidence="4 8" id="KW-0812">Transmembrane</keyword>
<dbReference type="GO" id="GO:0015232">
    <property type="term" value="F:heme transmembrane transporter activity"/>
    <property type="evidence" value="ECO:0007669"/>
    <property type="project" value="InterPro"/>
</dbReference>
<accession>U5YE53</accession>
<proteinExistence type="inferred from homology"/>
<evidence type="ECO:0000256" key="1">
    <source>
        <dbReference type="ARBA" id="ARBA00004141"/>
    </source>
</evidence>
<dbReference type="Pfam" id="PF03379">
    <property type="entry name" value="CcmB"/>
    <property type="match status" value="1"/>
</dbReference>
<dbReference type="GO" id="GO:0017004">
    <property type="term" value="P:cytochrome complex assembly"/>
    <property type="evidence" value="ECO:0007669"/>
    <property type="project" value="UniProtKB-KW"/>
</dbReference>
<sequence>MKINLIILRLCVYEIRLNLFTIAITFCLFALHLITIPLFIGLWQELLFQFHLGIIWTCILFSFLPERFLKMDLQDGTLEFYFLSSFPLQPILLSKLLGYWLLKISGILCCYPLLAFFYRFAPSPGDFVTLILGSFLFMLICGIHSCLTLSLRSSDWNSLQYLTTLPTLLPLIMLCTYIQTEKFHLLFLIGYLGLFFLIYSIIVSVTLRNVLSQ</sequence>
<gene>
    <name evidence="9" type="primary">yejV</name>
</gene>
<feature type="transmembrane region" description="Helical" evidence="8">
    <location>
        <begin position="159"/>
        <end position="179"/>
    </location>
</feature>
<keyword evidence="6 8" id="KW-1133">Transmembrane helix</keyword>
<dbReference type="AlphaFoldDB" id="U5YE53"/>
<evidence type="ECO:0000256" key="8">
    <source>
        <dbReference type="SAM" id="Phobius"/>
    </source>
</evidence>
<dbReference type="EMBL" id="KF060940">
    <property type="protein sequence ID" value="AGZ90268.1"/>
    <property type="molecule type" value="Genomic_DNA"/>
</dbReference>
<dbReference type="GeneID" id="17675304"/>
<evidence type="ECO:0000256" key="3">
    <source>
        <dbReference type="ARBA" id="ARBA00022448"/>
    </source>
</evidence>
<dbReference type="GO" id="GO:1903607">
    <property type="term" value="P:cytochrome c biosynthetic process"/>
    <property type="evidence" value="ECO:0007669"/>
    <property type="project" value="TreeGrafter"/>
</dbReference>
<feature type="transmembrane region" description="Helical" evidence="8">
    <location>
        <begin position="185"/>
        <end position="207"/>
    </location>
</feature>
<geneLocation type="mitochondrion" evidence="9"/>
<evidence type="ECO:0000256" key="5">
    <source>
        <dbReference type="ARBA" id="ARBA00022748"/>
    </source>
</evidence>
<dbReference type="InterPro" id="IPR003544">
    <property type="entry name" value="Cyt_c_biogenesis_CcmB"/>
</dbReference>
<dbReference type="PANTHER" id="PTHR30070:SF1">
    <property type="entry name" value="CYTOCHROME C BIOGENESIS B-RELATED"/>
    <property type="match status" value="1"/>
</dbReference>
<dbReference type="RefSeq" id="YP_008816004.1">
    <property type="nucleotide sequence ID" value="NC_022860.1"/>
</dbReference>
<evidence type="ECO:0000313" key="9">
    <source>
        <dbReference type="EMBL" id="AGZ90268.1"/>
    </source>
</evidence>
<dbReference type="GO" id="GO:0016020">
    <property type="term" value="C:membrane"/>
    <property type="evidence" value="ECO:0007669"/>
    <property type="project" value="UniProtKB-SubCell"/>
</dbReference>
<feature type="transmembrane region" description="Helical" evidence="8">
    <location>
        <begin position="46"/>
        <end position="64"/>
    </location>
</feature>
<name>U5YE53_9VIRI</name>
<evidence type="ECO:0000256" key="2">
    <source>
        <dbReference type="ARBA" id="ARBA00010544"/>
    </source>
</evidence>
<keyword evidence="5" id="KW-0201">Cytochrome c-type biogenesis</keyword>
<organism evidence="9">
    <name type="scientific">Closterium baillyanum</name>
    <dbReference type="NCBI Taxonomy" id="1416941"/>
    <lineage>
        <taxon>Eukaryota</taxon>
        <taxon>Viridiplantae</taxon>
        <taxon>Streptophyta</taxon>
        <taxon>Zygnematophyceae</taxon>
        <taxon>Zygnematophycidae</taxon>
        <taxon>Desmidiales</taxon>
        <taxon>Closteriaceae</taxon>
        <taxon>Closterium</taxon>
    </lineage>
</organism>
<keyword evidence="7 8" id="KW-0472">Membrane</keyword>